<dbReference type="GO" id="GO:0071949">
    <property type="term" value="F:FAD binding"/>
    <property type="evidence" value="ECO:0007669"/>
    <property type="project" value="InterPro"/>
</dbReference>
<dbReference type="InterPro" id="IPR016164">
    <property type="entry name" value="FAD-linked_Oxase-like_C"/>
</dbReference>
<keyword evidence="4" id="KW-0274">FAD</keyword>
<dbReference type="SUPFAM" id="SSF55103">
    <property type="entry name" value="FAD-linked oxidases, C-terminal domain"/>
    <property type="match status" value="1"/>
</dbReference>
<dbReference type="OrthoDB" id="9811557at2"/>
<evidence type="ECO:0000256" key="4">
    <source>
        <dbReference type="ARBA" id="ARBA00022827"/>
    </source>
</evidence>
<dbReference type="PROSITE" id="PS51387">
    <property type="entry name" value="FAD_PCMH"/>
    <property type="match status" value="1"/>
</dbReference>
<dbReference type="PATRIC" id="fig|1348774.3.peg.1290"/>
<dbReference type="Gene3D" id="3.30.465.10">
    <property type="match status" value="1"/>
</dbReference>
<dbReference type="Pfam" id="PF02913">
    <property type="entry name" value="FAD-oxidase_C"/>
    <property type="match status" value="1"/>
</dbReference>
<dbReference type="Proteomes" id="UP000035287">
    <property type="component" value="Chromosome"/>
</dbReference>
<dbReference type="InterPro" id="IPR036318">
    <property type="entry name" value="FAD-bd_PCMH-like_sf"/>
</dbReference>
<dbReference type="PANTHER" id="PTHR43716:SF2">
    <property type="entry name" value="BLL6224 PROTEIN"/>
    <property type="match status" value="1"/>
</dbReference>
<dbReference type="Gene3D" id="1.10.45.10">
    <property type="entry name" value="Vanillyl-alcohol Oxidase, Chain A, domain 4"/>
    <property type="match status" value="1"/>
</dbReference>
<dbReference type="InterPro" id="IPR016167">
    <property type="entry name" value="FAD-bd_PCMH_sub1"/>
</dbReference>
<dbReference type="InterPro" id="IPR006094">
    <property type="entry name" value="Oxid_FAD_bind_N"/>
</dbReference>
<dbReference type="AlphaFoldDB" id="A0A0G3XDQ5"/>
<reference evidence="5 6" key="1">
    <citation type="submission" date="2015-06" db="EMBL/GenBank/DDBJ databases">
        <authorList>
            <person name="Zeng Y."/>
            <person name="Huang Y."/>
        </authorList>
    </citation>
    <scope>NUCLEOTIDE SEQUENCE [LARGE SCALE GENOMIC DNA]</scope>
    <source>
        <strain evidence="5 6">PQ-2</strain>
    </source>
</reference>
<evidence type="ECO:0000256" key="1">
    <source>
        <dbReference type="ARBA" id="ARBA00001974"/>
    </source>
</evidence>
<dbReference type="GO" id="GO:0003824">
    <property type="term" value="F:catalytic activity"/>
    <property type="evidence" value="ECO:0007669"/>
    <property type="project" value="InterPro"/>
</dbReference>
<dbReference type="InterPro" id="IPR016169">
    <property type="entry name" value="FAD-bd_PCMH_sub2"/>
</dbReference>
<dbReference type="SUPFAM" id="SSF56176">
    <property type="entry name" value="FAD-binding/transporter-associated domain-like"/>
    <property type="match status" value="1"/>
</dbReference>
<dbReference type="Gene3D" id="3.30.43.10">
    <property type="entry name" value="Uridine Diphospho-n-acetylenolpyruvylglucosamine Reductase, domain 2"/>
    <property type="match status" value="1"/>
</dbReference>
<protein>
    <submittedName>
        <fullName evidence="5">2-hydroxyacid dehydrogenase</fullName>
    </submittedName>
</protein>
<dbReference type="InterPro" id="IPR016166">
    <property type="entry name" value="FAD-bd_PCMH"/>
</dbReference>
<dbReference type="PANTHER" id="PTHR43716">
    <property type="entry name" value="D-2-HYDROXYGLUTARATE DEHYDROGENASE, MITOCHONDRIAL"/>
    <property type="match status" value="1"/>
</dbReference>
<dbReference type="InterPro" id="IPR016171">
    <property type="entry name" value="Vanillyl_alc_oxidase_C-sub2"/>
</dbReference>
<gene>
    <name evidence="5" type="ORF">AB433_06150</name>
</gene>
<evidence type="ECO:0000313" key="6">
    <source>
        <dbReference type="Proteomes" id="UP000035287"/>
    </source>
</evidence>
<sequence>MNDNAIIDSRTDQAGFFNAARAILGDKGLITDPDDIEPWLTDWRGRYHGKALALAQPANADELAGAVRLCAERAIPIVAQGGNSGMVGGATPDDSGTALLLSTRRMTDIAIDADAMTATCGAGAILQVLHEAAEAQDLRFPLSLGGKGSATVGGLVSTNAGGTQVLRHGVMRALVLGLEVVLADGSVLDMTSALKKDNRGFDLKQVFVGSEGTLGIVTRAVLKLSPAIAERRVAVVGLDSLHRARELLLHCDAALPDALEGFEVMPQSCIDAVKAYNPDTQDPLETRHAWYALLEFVADRAGAEMLGERVEETLFAALEKGLGDDAVIAANEAQAEAFWTIRETISPAEKAKGPAAQHDISVPVEKMPDFVEAATKRILADHPDHEVAAFGHLGDGNVHFHVIAPRGADAAEWGPATGKDISRFVYDFVTEWGGSISAEHGIGQDKRDVLHATHDPVALRTMQAIKQALDPQGILNPGKLI</sequence>
<dbReference type="InterPro" id="IPR051264">
    <property type="entry name" value="FAD-oxidored/transferase_4"/>
</dbReference>
<dbReference type="STRING" id="1348774.AB433_06150"/>
<evidence type="ECO:0000256" key="2">
    <source>
        <dbReference type="ARBA" id="ARBA00008000"/>
    </source>
</evidence>
<accession>A0A0G3XDQ5</accession>
<evidence type="ECO:0000256" key="3">
    <source>
        <dbReference type="ARBA" id="ARBA00022630"/>
    </source>
</evidence>
<dbReference type="InterPro" id="IPR004113">
    <property type="entry name" value="FAD-bd_oxidored_4_C"/>
</dbReference>
<dbReference type="Gene3D" id="3.30.70.2740">
    <property type="match status" value="1"/>
</dbReference>
<comment type="similarity">
    <text evidence="2">Belongs to the FAD-binding oxidoreductase/transferase type 4 family.</text>
</comment>
<dbReference type="GO" id="GO:0022904">
    <property type="term" value="P:respiratory electron transport chain"/>
    <property type="evidence" value="ECO:0007669"/>
    <property type="project" value="TreeGrafter"/>
</dbReference>
<evidence type="ECO:0000313" key="5">
    <source>
        <dbReference type="EMBL" id="AKM09660.1"/>
    </source>
</evidence>
<dbReference type="FunFam" id="1.10.45.10:FF:000001">
    <property type="entry name" value="D-lactate dehydrogenase mitochondrial"/>
    <property type="match status" value="1"/>
</dbReference>
<keyword evidence="6" id="KW-1185">Reference proteome</keyword>
<keyword evidence="3" id="KW-0285">Flavoprotein</keyword>
<dbReference type="KEGG" id="cna:AB433_06150"/>
<dbReference type="Gene3D" id="3.30.70.2190">
    <property type="match status" value="1"/>
</dbReference>
<comment type="cofactor">
    <cofactor evidence="1">
        <name>FAD</name>
        <dbReference type="ChEBI" id="CHEBI:57692"/>
    </cofactor>
</comment>
<dbReference type="Pfam" id="PF01565">
    <property type="entry name" value="FAD_binding_4"/>
    <property type="match status" value="1"/>
</dbReference>
<organism evidence="5 6">
    <name type="scientific">Croceicoccus naphthovorans</name>
    <dbReference type="NCBI Taxonomy" id="1348774"/>
    <lineage>
        <taxon>Bacteria</taxon>
        <taxon>Pseudomonadati</taxon>
        <taxon>Pseudomonadota</taxon>
        <taxon>Alphaproteobacteria</taxon>
        <taxon>Sphingomonadales</taxon>
        <taxon>Erythrobacteraceae</taxon>
        <taxon>Croceicoccus</taxon>
    </lineage>
</organism>
<dbReference type="EMBL" id="CP011770">
    <property type="protein sequence ID" value="AKM09660.1"/>
    <property type="molecule type" value="Genomic_DNA"/>
</dbReference>
<name>A0A0G3XDQ5_9SPHN</name>
<proteinExistence type="inferred from homology"/>
<dbReference type="RefSeq" id="WP_047820346.1">
    <property type="nucleotide sequence ID" value="NZ_CP011770.1"/>
</dbReference>